<dbReference type="Proteomes" id="UP000315783">
    <property type="component" value="Unassembled WGS sequence"/>
</dbReference>
<comment type="caution">
    <text evidence="2">The sequence shown here is derived from an EMBL/GenBank/DDBJ whole genome shotgun (WGS) entry which is preliminary data.</text>
</comment>
<feature type="compositionally biased region" description="Basic and acidic residues" evidence="1">
    <location>
        <begin position="1"/>
        <end position="12"/>
    </location>
</feature>
<keyword evidence="3" id="KW-1185">Reference proteome</keyword>
<evidence type="ECO:0000313" key="2">
    <source>
        <dbReference type="EMBL" id="TQV97038.1"/>
    </source>
</evidence>
<sequence>MRATERERETRDQGPGTRGWVGQDAPKHNTHTQRRTVRGLLQGKKKKALVVFCHDAGYIMGNYTRRIMERITNESRQPRTWVSGKVLDWVA</sequence>
<dbReference type="EMBL" id="SPUK01000005">
    <property type="protein sequence ID" value="TQV97038.1"/>
    <property type="molecule type" value="Genomic_DNA"/>
</dbReference>
<dbReference type="AlphaFoldDB" id="A0A545V5T3"/>
<reference evidence="2 3" key="1">
    <citation type="journal article" date="2019" name="Appl. Microbiol. Biotechnol.">
        <title>Genome sequence of Isaria javanica and comparative genome analysis insights into family S53 peptidase evolution in fungal entomopathogens.</title>
        <authorList>
            <person name="Lin R."/>
            <person name="Zhang X."/>
            <person name="Xin B."/>
            <person name="Zou M."/>
            <person name="Gao Y."/>
            <person name="Qin F."/>
            <person name="Hu Q."/>
            <person name="Xie B."/>
            <person name="Cheng X."/>
        </authorList>
    </citation>
    <scope>NUCLEOTIDE SEQUENCE [LARGE SCALE GENOMIC DNA]</scope>
    <source>
        <strain evidence="2 3">IJ1G</strain>
    </source>
</reference>
<feature type="region of interest" description="Disordered" evidence="1">
    <location>
        <begin position="1"/>
        <end position="34"/>
    </location>
</feature>
<evidence type="ECO:0000313" key="3">
    <source>
        <dbReference type="Proteomes" id="UP000315783"/>
    </source>
</evidence>
<organism evidence="2 3">
    <name type="scientific">Cordyceps javanica</name>
    <dbReference type="NCBI Taxonomy" id="43265"/>
    <lineage>
        <taxon>Eukaryota</taxon>
        <taxon>Fungi</taxon>
        <taxon>Dikarya</taxon>
        <taxon>Ascomycota</taxon>
        <taxon>Pezizomycotina</taxon>
        <taxon>Sordariomycetes</taxon>
        <taxon>Hypocreomycetidae</taxon>
        <taxon>Hypocreales</taxon>
        <taxon>Cordycipitaceae</taxon>
        <taxon>Cordyceps</taxon>
    </lineage>
</organism>
<protein>
    <submittedName>
        <fullName evidence="2">Uncharacterized protein</fullName>
    </submittedName>
</protein>
<proteinExistence type="predicted"/>
<accession>A0A545V5T3</accession>
<evidence type="ECO:0000256" key="1">
    <source>
        <dbReference type="SAM" id="MobiDB-lite"/>
    </source>
</evidence>
<name>A0A545V5T3_9HYPO</name>
<gene>
    <name evidence="2" type="ORF">IF1G_04278</name>
</gene>